<dbReference type="PROSITE" id="PS51257">
    <property type="entry name" value="PROKAR_LIPOPROTEIN"/>
    <property type="match status" value="1"/>
</dbReference>
<dbReference type="InterPro" id="IPR013078">
    <property type="entry name" value="His_Pase_superF_clade-1"/>
</dbReference>
<dbReference type="Gene3D" id="3.40.50.1240">
    <property type="entry name" value="Phosphoglycerate mutase-like"/>
    <property type="match status" value="1"/>
</dbReference>
<evidence type="ECO:0000313" key="1">
    <source>
        <dbReference type="EMBL" id="MBL7561121.1"/>
    </source>
</evidence>
<dbReference type="CDD" id="cd07040">
    <property type="entry name" value="HP"/>
    <property type="match status" value="1"/>
</dbReference>
<dbReference type="EMBL" id="JAEMEF010000018">
    <property type="protein sequence ID" value="MBL7561121.1"/>
    <property type="molecule type" value="Genomic_DNA"/>
</dbReference>
<dbReference type="InterPro" id="IPR029033">
    <property type="entry name" value="His_PPase_superfam"/>
</dbReference>
<keyword evidence="2" id="KW-1185">Reference proteome</keyword>
<organism evidence="1 2">
    <name type="scientific">Olleya sediminilitoris</name>
    <dbReference type="NCBI Taxonomy" id="2795739"/>
    <lineage>
        <taxon>Bacteria</taxon>
        <taxon>Pseudomonadati</taxon>
        <taxon>Bacteroidota</taxon>
        <taxon>Flavobacteriia</taxon>
        <taxon>Flavobacteriales</taxon>
        <taxon>Flavobacteriaceae</taxon>
    </lineage>
</organism>
<proteinExistence type="predicted"/>
<comment type="caution">
    <text evidence="1">The sequence shown here is derived from an EMBL/GenBank/DDBJ whole genome shotgun (WGS) entry which is preliminary data.</text>
</comment>
<sequence length="165" mass="18945">MKKLLILTLICLSFSCKKQTKKTTTYYLIRHAEKERTDSLNKNPDLNLKGQQRAIKWSNTFNAINFDAIYTTNYKRTIQTAQPTANKQNIKLKFYDANQLYSQEFKKNTTGKTVLVVGHSNTTPSFVNAIIKQDKYKAINDTVNSNLFKVTIINGKINDTLIDNK</sequence>
<reference evidence="1 2" key="1">
    <citation type="submission" date="2020-12" db="EMBL/GenBank/DDBJ databases">
        <title>Olleya sediminilitoris sp. nov., isolated from a tidal flat.</title>
        <authorList>
            <person name="Park S."/>
            <person name="Yoon J.-H."/>
        </authorList>
    </citation>
    <scope>NUCLEOTIDE SEQUENCE [LARGE SCALE GENOMIC DNA]</scope>
    <source>
        <strain evidence="1 2">YSTF-M6</strain>
    </source>
</reference>
<dbReference type="RefSeq" id="WP_116822512.1">
    <property type="nucleotide sequence ID" value="NZ_JAEMEF010000018.1"/>
</dbReference>
<evidence type="ECO:0000313" key="2">
    <source>
        <dbReference type="Proteomes" id="UP000605013"/>
    </source>
</evidence>
<accession>A0ABS1WPS1</accession>
<dbReference type="Proteomes" id="UP000605013">
    <property type="component" value="Unassembled WGS sequence"/>
</dbReference>
<dbReference type="Pfam" id="PF00300">
    <property type="entry name" value="His_Phos_1"/>
    <property type="match status" value="1"/>
</dbReference>
<protein>
    <submittedName>
        <fullName evidence="1">Histidine phosphatase family protein</fullName>
    </submittedName>
</protein>
<name>A0ABS1WPS1_9FLAO</name>
<gene>
    <name evidence="1" type="ORF">JAO71_15060</name>
</gene>
<dbReference type="SUPFAM" id="SSF53254">
    <property type="entry name" value="Phosphoglycerate mutase-like"/>
    <property type="match status" value="1"/>
</dbReference>